<organism evidence="2 3">
    <name type="scientific">Tistrella mobilis</name>
    <dbReference type="NCBI Taxonomy" id="171437"/>
    <lineage>
        <taxon>Bacteria</taxon>
        <taxon>Pseudomonadati</taxon>
        <taxon>Pseudomonadota</taxon>
        <taxon>Alphaproteobacteria</taxon>
        <taxon>Geminicoccales</taxon>
        <taxon>Geminicoccaceae</taxon>
        <taxon>Tistrella</taxon>
    </lineage>
</organism>
<evidence type="ECO:0000259" key="1">
    <source>
        <dbReference type="SMART" id="SM01008"/>
    </source>
</evidence>
<reference evidence="2 3" key="1">
    <citation type="submission" date="2015-12" db="EMBL/GenBank/DDBJ databases">
        <title>Genome sequence of Tistrella mobilis MCCC 1A02139.</title>
        <authorList>
            <person name="Lu L."/>
            <person name="Lai Q."/>
            <person name="Shao Z."/>
            <person name="Qian P."/>
        </authorList>
    </citation>
    <scope>NUCLEOTIDE SEQUENCE [LARGE SCALE GENOMIC DNA]</scope>
    <source>
        <strain evidence="2 3">MCCC 1A02139</strain>
    </source>
</reference>
<dbReference type="EMBL" id="LPZR01000212">
    <property type="protein sequence ID" value="KYO49967.1"/>
    <property type="molecule type" value="Genomic_DNA"/>
</dbReference>
<dbReference type="Pfam" id="PF02738">
    <property type="entry name" value="MoCoBD_1"/>
    <property type="match status" value="1"/>
</dbReference>
<dbReference type="NCBIfam" id="TIGR01409">
    <property type="entry name" value="TAT_signal_seq"/>
    <property type="match status" value="1"/>
</dbReference>
<gene>
    <name evidence="2" type="ORF">AUP44_01600</name>
</gene>
<dbReference type="InterPro" id="IPR000674">
    <property type="entry name" value="Ald_Oxase/Xan_DH_a/b"/>
</dbReference>
<dbReference type="InterPro" id="IPR046867">
    <property type="entry name" value="AldOxase/xan_DH_MoCoBD2"/>
</dbReference>
<protein>
    <submittedName>
        <fullName evidence="2">Aldehyde dehydrogenase</fullName>
    </submittedName>
</protein>
<dbReference type="InterPro" id="IPR012368">
    <property type="entry name" value="OxRdtase_Mopterin-bd_su_IorB"/>
</dbReference>
<comment type="caution">
    <text evidence="2">The sequence shown here is derived from an EMBL/GenBank/DDBJ whole genome shotgun (WGS) entry which is preliminary data.</text>
</comment>
<dbReference type="AlphaFoldDB" id="A0A162JVR5"/>
<dbReference type="InterPro" id="IPR052516">
    <property type="entry name" value="N-heterocyclic_Hydroxylase"/>
</dbReference>
<sequence>MTHIVTTRMNRRSFLKAGAAVTGGLVVSLTLPLGTRPADAAAASAETAQLAPNAFIRIDHQGIATLVMPMVEMGQGVYQGQAMLIAEELEIGLDRVRLEHAPADPAYTNPLLGGQVTGGSTTIRAMWQPLRQAGAVARTLLVQAAAARWGVDAAGCTAREGRVHDAAGGRSFGYGELVDDSARLPVPDAAAVALKDPADFRLIGQPLHRLDTPDKVNGRAVFGIDARLPGMKIAAIAIAPVFGGRPAGLDEAAAKAVRGVHQVVTTDEAVAVIAEHWWAAHKGLEAAAIRWDGGEHGSVGMADLRADLDAASHRPGAVARDEGGVDAALAGAAQRLEAVYELPFLAHAALEPMNCTVHIHDGACDIWVGTQIPGIAQAVAAGILGIPAEKVVIHNHLIGGGFGRRLEADGIAHAVKIARQVSGPVKVVWSREEDIRHDMYRPYYYDRLQAGLDAEGRPVAWTHRVSGSSIMARFAPAAVVNGVDPDGVEGAAEPPYAFPAIRVEFQRVEPRHVPTSWWRGVGPTHNIFVVESFIDELAAAAGADPVAYRRSLLDANPRARAVLDRAAAASGWGGALPAGHGRGVALQYAFGSYLAMVAEVEVAADGGVRVRRLVAAVDCGRAVNPDQIRAQMEGGAIFGLTAALHGEITITDGRVAQGNFDTYLPMRIDEVPVVETHLIDSSEAPGGIGETATAAVSPAVTNALFAATGKRLRRLPIDPAALKRA</sequence>
<dbReference type="GeneID" id="97239457"/>
<evidence type="ECO:0000313" key="2">
    <source>
        <dbReference type="EMBL" id="KYO49967.1"/>
    </source>
</evidence>
<dbReference type="OrthoDB" id="9767994at2"/>
<dbReference type="Proteomes" id="UP000075787">
    <property type="component" value="Unassembled WGS sequence"/>
</dbReference>
<dbReference type="InterPro" id="IPR008274">
    <property type="entry name" value="AldOxase/xan_DH_MoCoBD1"/>
</dbReference>
<dbReference type="Gene3D" id="3.90.1170.50">
    <property type="entry name" value="Aldehyde oxidase/xanthine dehydrogenase, a/b hammerhead"/>
    <property type="match status" value="1"/>
</dbReference>
<dbReference type="SUPFAM" id="SSF56003">
    <property type="entry name" value="Molybdenum cofactor-binding domain"/>
    <property type="match status" value="2"/>
</dbReference>
<dbReference type="RefSeq" id="WP_062769227.1">
    <property type="nucleotide sequence ID" value="NZ_CP121043.1"/>
</dbReference>
<dbReference type="PANTHER" id="PTHR47495:SF2">
    <property type="entry name" value="ALDEHYDE DEHYDROGENASE"/>
    <property type="match status" value="1"/>
</dbReference>
<feature type="domain" description="Aldehyde oxidase/xanthine dehydrogenase a/b hammerhead" evidence="1">
    <location>
        <begin position="217"/>
        <end position="295"/>
    </location>
</feature>
<dbReference type="Pfam" id="PF20256">
    <property type="entry name" value="MoCoBD_2"/>
    <property type="match status" value="2"/>
</dbReference>
<name>A0A162JVR5_9PROT</name>
<dbReference type="InterPro" id="IPR006311">
    <property type="entry name" value="TAT_signal"/>
</dbReference>
<proteinExistence type="predicted"/>
<evidence type="ECO:0000313" key="3">
    <source>
        <dbReference type="Proteomes" id="UP000075787"/>
    </source>
</evidence>
<dbReference type="PANTHER" id="PTHR47495">
    <property type="entry name" value="ALDEHYDE DEHYDROGENASE"/>
    <property type="match status" value="1"/>
</dbReference>
<accession>A0A162JVR5</accession>
<dbReference type="SMART" id="SM01008">
    <property type="entry name" value="Ald_Xan_dh_C"/>
    <property type="match status" value="1"/>
</dbReference>
<dbReference type="GO" id="GO:0016491">
    <property type="term" value="F:oxidoreductase activity"/>
    <property type="evidence" value="ECO:0007669"/>
    <property type="project" value="InterPro"/>
</dbReference>
<dbReference type="PROSITE" id="PS51318">
    <property type="entry name" value="TAT"/>
    <property type="match status" value="1"/>
</dbReference>
<dbReference type="PIRSF" id="PIRSF036389">
    <property type="entry name" value="IOR_B"/>
    <property type="match status" value="1"/>
</dbReference>
<dbReference type="InterPro" id="IPR037165">
    <property type="entry name" value="AldOxase/xan_DH_Mopterin-bd_sf"/>
</dbReference>
<dbReference type="InterPro" id="IPR019546">
    <property type="entry name" value="TAT_signal_bac_arc"/>
</dbReference>
<dbReference type="Gene3D" id="3.30.365.10">
    <property type="entry name" value="Aldehyde oxidase/xanthine dehydrogenase, molybdopterin binding domain"/>
    <property type="match status" value="4"/>
</dbReference>